<evidence type="ECO:0000313" key="3">
    <source>
        <dbReference type="Proteomes" id="UP000748531"/>
    </source>
</evidence>
<keyword evidence="3" id="KW-1185">Reference proteome</keyword>
<comment type="caution">
    <text evidence="2">The sequence shown here is derived from an EMBL/GenBank/DDBJ whole genome shotgun (WGS) entry which is preliminary data.</text>
</comment>
<proteinExistence type="predicted"/>
<feature type="signal peptide" evidence="1">
    <location>
        <begin position="1"/>
        <end position="23"/>
    </location>
</feature>
<keyword evidence="1" id="KW-0732">Signal</keyword>
<evidence type="ECO:0000256" key="1">
    <source>
        <dbReference type="SAM" id="SignalP"/>
    </source>
</evidence>
<protein>
    <submittedName>
        <fullName evidence="2">Uncharacterized protein</fullName>
    </submittedName>
</protein>
<sequence>MMHTHVLIFCFMVVAVGNHKTEALSTADLQKKLQEIFGDKVTADQIKQIASALKDDVPASIKNAFIDKISKDMKLPDNVVSTLRGLVGSTGIQQTGSIILLTVSAVLHLLTI</sequence>
<accession>A0A8J4SP82</accession>
<evidence type="ECO:0000313" key="2">
    <source>
        <dbReference type="EMBL" id="KAF5400905.1"/>
    </source>
</evidence>
<reference evidence="2" key="1">
    <citation type="submission" date="2019-05" db="EMBL/GenBank/DDBJ databases">
        <title>Annotation for the trematode Paragonimus heterotremus.</title>
        <authorList>
            <person name="Choi Y.-J."/>
        </authorList>
    </citation>
    <scope>NUCLEOTIDE SEQUENCE</scope>
    <source>
        <strain evidence="2">LC</strain>
    </source>
</reference>
<gene>
    <name evidence="2" type="ORF">PHET_05812</name>
</gene>
<name>A0A8J4SP82_9TREM</name>
<dbReference type="EMBL" id="LUCH01002838">
    <property type="protein sequence ID" value="KAF5400905.1"/>
    <property type="molecule type" value="Genomic_DNA"/>
</dbReference>
<dbReference type="AlphaFoldDB" id="A0A8J4SP82"/>
<feature type="chain" id="PRO_5035235016" evidence="1">
    <location>
        <begin position="24"/>
        <end position="112"/>
    </location>
</feature>
<dbReference type="OrthoDB" id="6255926at2759"/>
<dbReference type="Proteomes" id="UP000748531">
    <property type="component" value="Unassembled WGS sequence"/>
</dbReference>
<organism evidence="2 3">
    <name type="scientific">Paragonimus heterotremus</name>
    <dbReference type="NCBI Taxonomy" id="100268"/>
    <lineage>
        <taxon>Eukaryota</taxon>
        <taxon>Metazoa</taxon>
        <taxon>Spiralia</taxon>
        <taxon>Lophotrochozoa</taxon>
        <taxon>Platyhelminthes</taxon>
        <taxon>Trematoda</taxon>
        <taxon>Digenea</taxon>
        <taxon>Plagiorchiida</taxon>
        <taxon>Troglotremata</taxon>
        <taxon>Troglotrematidae</taxon>
        <taxon>Paragonimus</taxon>
    </lineage>
</organism>